<feature type="compositionally biased region" description="Polar residues" evidence="1">
    <location>
        <begin position="1"/>
        <end position="16"/>
    </location>
</feature>
<gene>
    <name evidence="2" type="ORF">MM415B05482_0003</name>
</gene>
<proteinExistence type="predicted"/>
<dbReference type="EMBL" id="MT143304">
    <property type="protein sequence ID" value="QJA95309.1"/>
    <property type="molecule type" value="Genomic_DNA"/>
</dbReference>
<reference evidence="2" key="1">
    <citation type="submission" date="2020-03" db="EMBL/GenBank/DDBJ databases">
        <title>The deep terrestrial virosphere.</title>
        <authorList>
            <person name="Holmfeldt K."/>
            <person name="Nilsson E."/>
            <person name="Simone D."/>
            <person name="Lopez-Fernandez M."/>
            <person name="Wu X."/>
            <person name="de Brujin I."/>
            <person name="Lundin D."/>
            <person name="Andersson A."/>
            <person name="Bertilsson S."/>
            <person name="Dopson M."/>
        </authorList>
    </citation>
    <scope>NUCLEOTIDE SEQUENCE</scope>
    <source>
        <strain evidence="2">MM415B05482</strain>
    </source>
</reference>
<protein>
    <submittedName>
        <fullName evidence="2">Uncharacterized protein</fullName>
    </submittedName>
</protein>
<dbReference type="AlphaFoldDB" id="A0A6M3LLU6"/>
<evidence type="ECO:0000256" key="1">
    <source>
        <dbReference type="SAM" id="MobiDB-lite"/>
    </source>
</evidence>
<organism evidence="2">
    <name type="scientific">viral metagenome</name>
    <dbReference type="NCBI Taxonomy" id="1070528"/>
    <lineage>
        <taxon>unclassified sequences</taxon>
        <taxon>metagenomes</taxon>
        <taxon>organismal metagenomes</taxon>
    </lineage>
</organism>
<name>A0A6M3LLU6_9ZZZZ</name>
<feature type="region of interest" description="Disordered" evidence="1">
    <location>
        <begin position="1"/>
        <end position="23"/>
    </location>
</feature>
<sequence>MIDPSVNTHCDQNNRAPSGGDPAPLHYDPVCPNCGFITGREGLPGRRQWADPHFNDMFEIVCAGCGEKLNIVIHIFAKYSVTCAGIYHPRSARQRAG</sequence>
<evidence type="ECO:0000313" key="2">
    <source>
        <dbReference type="EMBL" id="QJA95309.1"/>
    </source>
</evidence>
<accession>A0A6M3LLU6</accession>